<keyword evidence="5" id="KW-0732">Signal</keyword>
<dbReference type="SUPFAM" id="SSF51126">
    <property type="entry name" value="Pectin lyase-like"/>
    <property type="match status" value="1"/>
</dbReference>
<dbReference type="GO" id="GO:0046910">
    <property type="term" value="F:pectinesterase inhibitor activity"/>
    <property type="evidence" value="ECO:0000318"/>
    <property type="project" value="GO_Central"/>
</dbReference>
<dbReference type="UniPathway" id="UPA00545">
    <property type="reaction ID" value="UER00823"/>
</dbReference>
<dbReference type="OrthoDB" id="2019149at2759"/>
<dbReference type="Pfam" id="PF01095">
    <property type="entry name" value="Pectinesterase"/>
    <property type="match status" value="1"/>
</dbReference>
<evidence type="ECO:0000256" key="3">
    <source>
        <dbReference type="ARBA" id="ARBA00023085"/>
    </source>
</evidence>
<dbReference type="GO" id="GO:0042545">
    <property type="term" value="P:cell wall modification"/>
    <property type="evidence" value="ECO:0007669"/>
    <property type="project" value="UniProtKB-UniRule"/>
</dbReference>
<dbReference type="STRING" id="13333.W1NWN1"/>
<feature type="domain" description="Pectinesterase catalytic" evidence="6">
    <location>
        <begin position="39"/>
        <end position="329"/>
    </location>
</feature>
<reference evidence="8" key="1">
    <citation type="journal article" date="2013" name="Science">
        <title>The Amborella genome and the evolution of flowering plants.</title>
        <authorList>
            <consortium name="Amborella Genome Project"/>
        </authorList>
    </citation>
    <scope>NUCLEOTIDE SEQUENCE [LARGE SCALE GENOMIC DNA]</scope>
</reference>
<evidence type="ECO:0000256" key="4">
    <source>
        <dbReference type="PROSITE-ProRule" id="PRU10040"/>
    </source>
</evidence>
<protein>
    <recommendedName>
        <fullName evidence="5">Pectinesterase</fullName>
        <ecNumber evidence="5">3.1.1.11</ecNumber>
    </recommendedName>
</protein>
<dbReference type="Gene3D" id="2.160.20.10">
    <property type="entry name" value="Single-stranded right-handed beta-helix, Pectin lyase-like"/>
    <property type="match status" value="1"/>
</dbReference>
<organism evidence="7 8">
    <name type="scientific">Amborella trichopoda</name>
    <dbReference type="NCBI Taxonomy" id="13333"/>
    <lineage>
        <taxon>Eukaryota</taxon>
        <taxon>Viridiplantae</taxon>
        <taxon>Streptophyta</taxon>
        <taxon>Embryophyta</taxon>
        <taxon>Tracheophyta</taxon>
        <taxon>Spermatophyta</taxon>
        <taxon>Magnoliopsida</taxon>
        <taxon>Amborellales</taxon>
        <taxon>Amborellaceae</taxon>
        <taxon>Amborella</taxon>
    </lineage>
</organism>
<name>W1NWN1_AMBTC</name>
<keyword evidence="2 5" id="KW-0378">Hydrolase</keyword>
<evidence type="ECO:0000259" key="6">
    <source>
        <dbReference type="Pfam" id="PF01095"/>
    </source>
</evidence>
<dbReference type="GO" id="GO:0045490">
    <property type="term" value="P:pectin catabolic process"/>
    <property type="evidence" value="ECO:0007669"/>
    <property type="project" value="UniProtKB-UniRule"/>
</dbReference>
<dbReference type="GO" id="GO:0030599">
    <property type="term" value="F:pectinesterase activity"/>
    <property type="evidence" value="ECO:0000318"/>
    <property type="project" value="GO_Central"/>
</dbReference>
<comment type="catalytic activity">
    <reaction evidence="5">
        <text>[(1-&gt;4)-alpha-D-galacturonosyl methyl ester](n) + n H2O = [(1-&gt;4)-alpha-D-galacturonosyl](n) + n methanol + n H(+)</text>
        <dbReference type="Rhea" id="RHEA:22380"/>
        <dbReference type="Rhea" id="RHEA-COMP:14570"/>
        <dbReference type="Rhea" id="RHEA-COMP:14573"/>
        <dbReference type="ChEBI" id="CHEBI:15377"/>
        <dbReference type="ChEBI" id="CHEBI:15378"/>
        <dbReference type="ChEBI" id="CHEBI:17790"/>
        <dbReference type="ChEBI" id="CHEBI:140522"/>
        <dbReference type="ChEBI" id="CHEBI:140523"/>
        <dbReference type="EC" id="3.1.1.11"/>
    </reaction>
</comment>
<dbReference type="InterPro" id="IPR012334">
    <property type="entry name" value="Pectin_lyas_fold"/>
</dbReference>
<dbReference type="EMBL" id="KI394961">
    <property type="protein sequence ID" value="ERN00053.1"/>
    <property type="molecule type" value="Genomic_DNA"/>
</dbReference>
<gene>
    <name evidence="7" type="ORF">AMTR_s00105p00078750</name>
</gene>
<dbReference type="InterPro" id="IPR033131">
    <property type="entry name" value="Pectinesterase_Asp_AS"/>
</dbReference>
<dbReference type="FunFam" id="2.160.20.10:FF:000001">
    <property type="entry name" value="Pectinesterase"/>
    <property type="match status" value="1"/>
</dbReference>
<keyword evidence="8" id="KW-1185">Reference proteome</keyword>
<comment type="pathway">
    <text evidence="1 5">Glycan metabolism; pectin degradation; 2-dehydro-3-deoxy-D-gluconate from pectin: step 1/5.</text>
</comment>
<feature type="chain" id="PRO_5005149634" description="Pectinesterase" evidence="5">
    <location>
        <begin position="18"/>
        <end position="346"/>
    </location>
</feature>
<dbReference type="AlphaFoldDB" id="W1NWN1"/>
<dbReference type="PANTHER" id="PTHR31707">
    <property type="entry name" value="PECTINESTERASE"/>
    <property type="match status" value="1"/>
</dbReference>
<feature type="signal peptide" evidence="5">
    <location>
        <begin position="1"/>
        <end position="17"/>
    </location>
</feature>
<dbReference type="eggNOG" id="ENOG502QSQ4">
    <property type="taxonomic scope" value="Eukaryota"/>
</dbReference>
<evidence type="ECO:0000256" key="2">
    <source>
        <dbReference type="ARBA" id="ARBA00022801"/>
    </source>
</evidence>
<dbReference type="HOGENOM" id="CLU_012243_4_0_1"/>
<dbReference type="InterPro" id="IPR000070">
    <property type="entry name" value="Pectinesterase_cat"/>
</dbReference>
<dbReference type="Gramene" id="ERN00053">
    <property type="protein sequence ID" value="ERN00053"/>
    <property type="gene ID" value="AMTR_s00105p00078750"/>
</dbReference>
<evidence type="ECO:0000256" key="5">
    <source>
        <dbReference type="RuleBase" id="RU000589"/>
    </source>
</evidence>
<sequence length="346" mass="38526">MSSPIVLLFFMLPLTLQIGFLTANLLDRKSLSTANEIHVAVSQNGSARFRSVQEAVEAAPDLGNARYVVHVVAGIYFENVEVRKRNVMLIGDGKDITVISGNRSIGGRWKSTMETATFGASAYGFIAKDITFENTAGPEMSQAVALRVDSDESAFYRCSIKGFQDTLYARTYRQFYRECDIYGTIDFIFGDGTAIFQNCVIETHRPLPHQQNVITAQGRINPQNNTGFSFINCTVRASNEASSTPTYLGRPWKQYSRSVFMKSYLQGIIQSEGWLAWDGSFALNTLFYAEYKNYGPGSTLGGRVKWPGYHIIRNVTQANEFTVLNFIDGGSWLPSTGIEFYTGLPN</sequence>
<dbReference type="PROSITE" id="PS00503">
    <property type="entry name" value="PECTINESTERASE_2"/>
    <property type="match status" value="1"/>
</dbReference>
<accession>W1NWN1</accession>
<evidence type="ECO:0000313" key="7">
    <source>
        <dbReference type="EMBL" id="ERN00053.1"/>
    </source>
</evidence>
<dbReference type="OMA" id="YRVILIP"/>
<dbReference type="Proteomes" id="UP000017836">
    <property type="component" value="Unassembled WGS sequence"/>
</dbReference>
<keyword evidence="3 5" id="KW-0063">Aspartyl esterase</keyword>
<evidence type="ECO:0000313" key="8">
    <source>
        <dbReference type="Proteomes" id="UP000017836"/>
    </source>
</evidence>
<feature type="active site" evidence="4">
    <location>
        <position position="186"/>
    </location>
</feature>
<evidence type="ECO:0000256" key="1">
    <source>
        <dbReference type="ARBA" id="ARBA00005184"/>
    </source>
</evidence>
<dbReference type="InterPro" id="IPR011050">
    <property type="entry name" value="Pectin_lyase_fold/virulence"/>
</dbReference>
<proteinExistence type="predicted"/>
<dbReference type="EC" id="3.1.1.11" evidence="5"/>